<dbReference type="InterPro" id="IPR027395">
    <property type="entry name" value="WH_DNA-bd_dom"/>
</dbReference>
<evidence type="ECO:0000313" key="5">
    <source>
        <dbReference type="EMBL" id="KFI49879.1"/>
    </source>
</evidence>
<keyword evidence="1" id="KW-0805">Transcription regulation</keyword>
<dbReference type="Proteomes" id="UP000029072">
    <property type="component" value="Unassembled WGS sequence"/>
</dbReference>
<dbReference type="Gene3D" id="1.10.10.10">
    <property type="entry name" value="Winged helix-like DNA-binding domain superfamily/Winged helix DNA-binding domain"/>
    <property type="match status" value="1"/>
</dbReference>
<dbReference type="OrthoDB" id="4952043at2"/>
<dbReference type="Pfam" id="PF13601">
    <property type="entry name" value="HTH_34"/>
    <property type="match status" value="1"/>
</dbReference>
<dbReference type="SUPFAM" id="SSF46785">
    <property type="entry name" value="Winged helix' DNA-binding domain"/>
    <property type="match status" value="1"/>
</dbReference>
<evidence type="ECO:0000259" key="4">
    <source>
        <dbReference type="Pfam" id="PF13601"/>
    </source>
</evidence>
<name>A0A086ZTM9_9BIFI</name>
<evidence type="ECO:0000256" key="1">
    <source>
        <dbReference type="ARBA" id="ARBA00023015"/>
    </source>
</evidence>
<evidence type="ECO:0000256" key="2">
    <source>
        <dbReference type="ARBA" id="ARBA00023125"/>
    </source>
</evidence>
<sequence length="106" mass="11743">MITKKDTVTPRFDPVIHEPTRLRICGMLSPVKEMCFADIRDALGLSDSMCSRHLNALAESNYIDVYKLPGDTNRHRVTWAALTPQGHQALEAHLAALQAIANGTML</sequence>
<gene>
    <name evidence="5" type="ORF">BCAL_2394</name>
</gene>
<comment type="caution">
    <text evidence="5">The sequence shown here is derived from an EMBL/GenBank/DDBJ whole genome shotgun (WGS) entry which is preliminary data.</text>
</comment>
<dbReference type="GO" id="GO:0003700">
    <property type="term" value="F:DNA-binding transcription factor activity"/>
    <property type="evidence" value="ECO:0007669"/>
    <property type="project" value="InterPro"/>
</dbReference>
<dbReference type="PANTHER" id="PTHR37318:SF1">
    <property type="entry name" value="BSL7504 PROTEIN"/>
    <property type="match status" value="1"/>
</dbReference>
<dbReference type="RefSeq" id="WP_043167736.1">
    <property type="nucleotide sequence ID" value="NZ_JDUV01000036.1"/>
</dbReference>
<dbReference type="InterPro" id="IPR036390">
    <property type="entry name" value="WH_DNA-bd_sf"/>
</dbReference>
<feature type="domain" description="Winged helix DNA-binding" evidence="4">
    <location>
        <begin position="21"/>
        <end position="100"/>
    </location>
</feature>
<dbReference type="AlphaFoldDB" id="A0A086ZTM9"/>
<reference evidence="5 6" key="1">
    <citation type="submission" date="2014-03" db="EMBL/GenBank/DDBJ databases">
        <title>Genomics of Bifidobacteria.</title>
        <authorList>
            <person name="Ventura M."/>
            <person name="Milani C."/>
            <person name="Lugli G.A."/>
        </authorList>
    </citation>
    <scope>NUCLEOTIDE SEQUENCE [LARGE SCALE GENOMIC DNA]</scope>
    <source>
        <strain evidence="5 6">DSM 23973</strain>
    </source>
</reference>
<protein>
    <submittedName>
        <fullName evidence="5">Transcriptional regulator</fullName>
    </submittedName>
</protein>
<dbReference type="STRING" id="1437609.BCAL_2394"/>
<proteinExistence type="predicted"/>
<dbReference type="EMBL" id="JGYS01000033">
    <property type="protein sequence ID" value="KFI49879.1"/>
    <property type="molecule type" value="Genomic_DNA"/>
</dbReference>
<evidence type="ECO:0000313" key="6">
    <source>
        <dbReference type="Proteomes" id="UP000029072"/>
    </source>
</evidence>
<dbReference type="PANTHER" id="PTHR37318">
    <property type="entry name" value="BSL7504 PROTEIN"/>
    <property type="match status" value="1"/>
</dbReference>
<dbReference type="InterPro" id="IPR018334">
    <property type="entry name" value="ArsR_HTH"/>
</dbReference>
<dbReference type="CDD" id="cd00090">
    <property type="entry name" value="HTH_ARSR"/>
    <property type="match status" value="1"/>
</dbReference>
<evidence type="ECO:0000256" key="3">
    <source>
        <dbReference type="ARBA" id="ARBA00023163"/>
    </source>
</evidence>
<dbReference type="InterPro" id="IPR036388">
    <property type="entry name" value="WH-like_DNA-bd_sf"/>
</dbReference>
<keyword evidence="2" id="KW-0238">DNA-binding</keyword>
<accession>A0A086ZTM9</accession>
<dbReference type="eggNOG" id="COG1846">
    <property type="taxonomic scope" value="Bacteria"/>
</dbReference>
<dbReference type="InterPro" id="IPR011991">
    <property type="entry name" value="ArsR-like_HTH"/>
</dbReference>
<dbReference type="PROSITE" id="PS00846">
    <property type="entry name" value="HTH_ARSR_1"/>
    <property type="match status" value="1"/>
</dbReference>
<organism evidence="5 6">
    <name type="scientific">Bifidobacterium callitrichos DSM 23973</name>
    <dbReference type="NCBI Taxonomy" id="1437609"/>
    <lineage>
        <taxon>Bacteria</taxon>
        <taxon>Bacillati</taxon>
        <taxon>Actinomycetota</taxon>
        <taxon>Actinomycetes</taxon>
        <taxon>Bifidobacteriales</taxon>
        <taxon>Bifidobacteriaceae</taxon>
        <taxon>Bifidobacterium</taxon>
    </lineage>
</organism>
<keyword evidence="3" id="KW-0804">Transcription</keyword>
<dbReference type="GO" id="GO:0003677">
    <property type="term" value="F:DNA binding"/>
    <property type="evidence" value="ECO:0007669"/>
    <property type="project" value="UniProtKB-KW"/>
</dbReference>